<proteinExistence type="predicted"/>
<reference evidence="1" key="1">
    <citation type="journal article" date="2020" name="Nature">
        <title>Giant virus diversity and host interactions through global metagenomics.</title>
        <authorList>
            <person name="Schulz F."/>
            <person name="Roux S."/>
            <person name="Paez-Espino D."/>
            <person name="Jungbluth S."/>
            <person name="Walsh D.A."/>
            <person name="Denef V.J."/>
            <person name="McMahon K.D."/>
            <person name="Konstantinidis K.T."/>
            <person name="Eloe-Fadrosh E.A."/>
            <person name="Kyrpides N.C."/>
            <person name="Woyke T."/>
        </authorList>
    </citation>
    <scope>NUCLEOTIDE SEQUENCE</scope>
    <source>
        <strain evidence="1">GVMAG-S-1091796-13</strain>
    </source>
</reference>
<organism evidence="1">
    <name type="scientific">viral metagenome</name>
    <dbReference type="NCBI Taxonomy" id="1070528"/>
    <lineage>
        <taxon>unclassified sequences</taxon>
        <taxon>metagenomes</taxon>
        <taxon>organismal metagenomes</taxon>
    </lineage>
</organism>
<protein>
    <submittedName>
        <fullName evidence="1">Uncharacterized protein</fullName>
    </submittedName>
</protein>
<sequence length="1346" mass="146843">MESGFGQNLEGFLIKGNLSVTPSAHPLIQGDGSLEGSGTLYFDKIEEYNQNQGVSIEDVQFKSGKLLIPYTFQSESLTSASVIVDGGISIKHTQNSNSVTSGGALTIAGGASVGKNLNIGGITNVNDNRIINVPLPSVGTDAVNKDYVDSVANKLSGNFTTGQIIIADSDGDAIRGYDFFTTDTSNILLSIPLVINNTTNADGTNGSFVCYGGLSVAKDVFINGKLDLNNNVIENLGEPVLATDAVNKNYVDSKTYGNILGSFGSTQILVGSSSSNSITSYNSFTYSGESLNLNGIFNLSNTTNAIGLGSGGSLTVDGGASFLKNVYIGGVLDVNLQNIKNVQDPVDNYDAVNKRYLEDALSSINVTTSTSFSLNNSITVPQDIPILTYPDTTRAFVTKIFVQVNQSTGALYTIYGYKTNNNWYINSSYVGDDTGVTFFVRNSSGVAIMQYTNINTVGFSKIYFDTIKQIDNVASSTQINLSLLPNTVSPVNILELSFLNSVIDTFKLVIYVASESNNKHGLILLNAILRNNTWSINTNNIGDVSGVEFNVLSLPTAGIVQYTNLNSQSDYVVKIVRFEMLTSQTELTLLANTTIPTGIGISQLIFDSAVTTNFQLTCAVEVPSENKLALYELTGLLSDGAWKLNSRFVGDWTGVRFSMSTVSGIGILEYTNVNNVNAYMRYIENTPNIFKPLPVNKGGTGNTYLEPYAVLRGDGSNPIIGTDDFIYKDKQLILGNESSILLTNTTNAIGVGSGGTLNVTGGASFEKDVYIGGTLDVNLQNIKSVQDPVDNYDAVNKRYVDYEITNLDLNSNQGPFEQHFILNNNVTVPEDIFDFKFDPTVKAFISNVYVESSNNTYSLYTLRGLNSGSNWVLTSSLIGRPTGVDFYIKEDNGSGIIQYTNTNQTNITTIRFITSSLINDDTEVNVPLLPSISIPHDINVLTFSNLTLDSVKLLIYVSSEIDDKFSLYLINCLYNDTEWSLNTNVIGDYTGIRFFIKTDGNNGIITYTNPNSSVDYTIRATYINIEKTNEPIILNANTITPTNVVIPDLHLDINYYYFQISIFVNIPNLNKSALFEIQGVVVNNQWDINSRYIGDYTGIRFYISTIDNIGYLKYTNSNSENAIIKIIKDIPLLSLRPLSISRGGTGNTYLNPYTILRGNGIDPIIGTEDLIYRDNNLIIGDVSTVVIQNTRSTINLTTGSTFVAYGGVSINKELFIGQKLVVKDVDITPNTSDISAEKTFNAQNNQITPHDIIGFIFNNQTKSFTGTICINIVTDTDEYDALYEIKGLKKKSGWFIDTSSIGDILGINFYIKTDPDNGSGQIQYTSDNKNDWISTQMKFRALTTSI</sequence>
<evidence type="ECO:0000313" key="1">
    <source>
        <dbReference type="EMBL" id="QHS80706.1"/>
    </source>
</evidence>
<accession>A0A6C0AM60</accession>
<dbReference type="EMBL" id="MN740716">
    <property type="protein sequence ID" value="QHS80706.1"/>
    <property type="molecule type" value="Genomic_DNA"/>
</dbReference>
<name>A0A6C0AM60_9ZZZZ</name>